<dbReference type="EMBL" id="HBUF01066398">
    <property type="protein sequence ID" value="CAG6627774.1"/>
    <property type="molecule type" value="Transcribed_RNA"/>
</dbReference>
<dbReference type="EMBL" id="HBUF01066397">
    <property type="protein sequence ID" value="CAG6627772.1"/>
    <property type="molecule type" value="Transcribed_RNA"/>
</dbReference>
<dbReference type="EMBL" id="HBUF01348106">
    <property type="protein sequence ID" value="CAG6711348.1"/>
    <property type="molecule type" value="Transcribed_RNA"/>
</dbReference>
<dbReference type="EMBL" id="HBUF01570841">
    <property type="protein sequence ID" value="CAG6766450.1"/>
    <property type="molecule type" value="Transcribed_RNA"/>
</dbReference>
<sequence length="111" mass="13106">MRCKSKILLKNSADHYFRVRNTTRAEYGVNFFVSVFISERKSISELEHAKGRSMSLIRGSSFALYSYAIFYFHVASYFITIFQYVGHNNIPYKQFHSMFIHIPPDLFIVVY</sequence>
<dbReference type="EMBL" id="HBUF01237883">
    <property type="protein sequence ID" value="CAG6675850.1"/>
    <property type="molecule type" value="Transcribed_RNA"/>
</dbReference>
<reference evidence="2" key="1">
    <citation type="submission" date="2021-05" db="EMBL/GenBank/DDBJ databases">
        <authorList>
            <person name="Alioto T."/>
            <person name="Alioto T."/>
            <person name="Gomez Garrido J."/>
        </authorList>
    </citation>
    <scope>NUCLEOTIDE SEQUENCE</scope>
</reference>
<proteinExistence type="predicted"/>
<organism evidence="2">
    <name type="scientific">Cacopsylla melanoneura</name>
    <dbReference type="NCBI Taxonomy" id="428564"/>
    <lineage>
        <taxon>Eukaryota</taxon>
        <taxon>Metazoa</taxon>
        <taxon>Ecdysozoa</taxon>
        <taxon>Arthropoda</taxon>
        <taxon>Hexapoda</taxon>
        <taxon>Insecta</taxon>
        <taxon>Pterygota</taxon>
        <taxon>Neoptera</taxon>
        <taxon>Paraneoptera</taxon>
        <taxon>Hemiptera</taxon>
        <taxon>Sternorrhyncha</taxon>
        <taxon>Psylloidea</taxon>
        <taxon>Psyllidae</taxon>
        <taxon>Psyllinae</taxon>
        <taxon>Cacopsylla</taxon>
    </lineage>
</organism>
<dbReference type="EMBL" id="HBUF01066396">
    <property type="protein sequence ID" value="CAG6627770.1"/>
    <property type="molecule type" value="Transcribed_RNA"/>
</dbReference>
<dbReference type="EMBL" id="HBUF01348108">
    <property type="protein sequence ID" value="CAG6711355.1"/>
    <property type="molecule type" value="Transcribed_RNA"/>
</dbReference>
<keyword evidence="1" id="KW-0472">Membrane</keyword>
<feature type="transmembrane region" description="Helical" evidence="1">
    <location>
        <begin position="62"/>
        <end position="85"/>
    </location>
</feature>
<keyword evidence="1" id="KW-0812">Transmembrane</keyword>
<dbReference type="EMBL" id="HBUF01348112">
    <property type="protein sequence ID" value="CAG6711370.1"/>
    <property type="molecule type" value="Transcribed_RNA"/>
</dbReference>
<protein>
    <submittedName>
        <fullName evidence="2">Uncharacterized protein</fullName>
    </submittedName>
</protein>
<dbReference type="EMBL" id="HBUF01570839">
    <property type="protein sequence ID" value="CAG6766449.1"/>
    <property type="molecule type" value="Transcribed_RNA"/>
</dbReference>
<dbReference type="EMBL" id="HBUF01348107">
    <property type="protein sequence ID" value="CAG6711352.1"/>
    <property type="molecule type" value="Transcribed_RNA"/>
</dbReference>
<name>A0A8D8Q9V9_9HEMI</name>
<dbReference type="EMBL" id="HBUF01348109">
    <property type="protein sequence ID" value="CAG6711360.1"/>
    <property type="molecule type" value="Transcribed_RNA"/>
</dbReference>
<dbReference type="EMBL" id="HBUF01237884">
    <property type="protein sequence ID" value="CAG6675852.1"/>
    <property type="molecule type" value="Transcribed_RNA"/>
</dbReference>
<dbReference type="EMBL" id="HBUF01570838">
    <property type="protein sequence ID" value="CAG6766447.1"/>
    <property type="molecule type" value="Transcribed_RNA"/>
</dbReference>
<evidence type="ECO:0000256" key="1">
    <source>
        <dbReference type="SAM" id="Phobius"/>
    </source>
</evidence>
<dbReference type="EMBL" id="HBUF01348111">
    <property type="protein sequence ID" value="CAG6711367.1"/>
    <property type="molecule type" value="Transcribed_RNA"/>
</dbReference>
<evidence type="ECO:0000313" key="2">
    <source>
        <dbReference type="EMBL" id="CAG6627776.1"/>
    </source>
</evidence>
<dbReference type="EMBL" id="HBUF01348110">
    <property type="protein sequence ID" value="CAG6711364.1"/>
    <property type="molecule type" value="Transcribed_RNA"/>
</dbReference>
<accession>A0A8D8Q9V9</accession>
<dbReference type="EMBL" id="HBUF01237882">
    <property type="protein sequence ID" value="CAG6675848.1"/>
    <property type="molecule type" value="Transcribed_RNA"/>
</dbReference>
<dbReference type="EMBL" id="HBUF01066399">
    <property type="protein sequence ID" value="CAG6627776.1"/>
    <property type="molecule type" value="Transcribed_RNA"/>
</dbReference>
<dbReference type="AlphaFoldDB" id="A0A8D8Q9V9"/>
<keyword evidence="1" id="KW-1133">Transmembrane helix</keyword>